<evidence type="ECO:0000313" key="1">
    <source>
        <dbReference type="EMBL" id="KOO48171.1"/>
    </source>
</evidence>
<sequence length="103" mass="11696">MKILQEIKKVLMGGNGYFVIGHHVKKRLLDRGYVKGDIIGVIYNGNVVEVQYDQTFKTLKYVIAGSDLDGHPMVIVVARLPQHVFKVVTVMPPLDKNRFDRCI</sequence>
<dbReference type="Pfam" id="PF14076">
    <property type="entry name" value="DUF4258"/>
    <property type="match status" value="1"/>
</dbReference>
<organism evidence="1 2">
    <name type="scientific">Priestia koreensis</name>
    <dbReference type="NCBI Taxonomy" id="284581"/>
    <lineage>
        <taxon>Bacteria</taxon>
        <taxon>Bacillati</taxon>
        <taxon>Bacillota</taxon>
        <taxon>Bacilli</taxon>
        <taxon>Bacillales</taxon>
        <taxon>Bacillaceae</taxon>
        <taxon>Priestia</taxon>
    </lineage>
</organism>
<dbReference type="InterPro" id="IPR025354">
    <property type="entry name" value="DUF4258"/>
</dbReference>
<evidence type="ECO:0000313" key="2">
    <source>
        <dbReference type="Proteomes" id="UP000037558"/>
    </source>
</evidence>
<reference evidence="2" key="1">
    <citation type="submission" date="2015-08" db="EMBL/GenBank/DDBJ databases">
        <title>Fjat-14210 dsm16467.</title>
        <authorList>
            <person name="Liu B."/>
            <person name="Wang J."/>
            <person name="Zhu Y."/>
            <person name="Liu G."/>
            <person name="Chen Q."/>
            <person name="Chen Z."/>
            <person name="Lan J."/>
            <person name="Che J."/>
            <person name="Ge C."/>
            <person name="Shi H."/>
            <person name="Pan Z."/>
            <person name="Liu X."/>
        </authorList>
    </citation>
    <scope>NUCLEOTIDE SEQUENCE [LARGE SCALE GENOMIC DNA]</scope>
    <source>
        <strain evidence="2">DSM 16467</strain>
    </source>
</reference>
<dbReference type="AlphaFoldDB" id="A0A0M0LAT9"/>
<dbReference type="PATRIC" id="fig|284581.3.peg.1391"/>
<dbReference type="Proteomes" id="UP000037558">
    <property type="component" value="Unassembled WGS sequence"/>
</dbReference>
<gene>
    <name evidence="1" type="ORF">AMD01_05030</name>
</gene>
<name>A0A0M0LAT9_9BACI</name>
<accession>A0A0M0LAT9</accession>
<comment type="caution">
    <text evidence="1">The sequence shown here is derived from an EMBL/GenBank/DDBJ whole genome shotgun (WGS) entry which is preliminary data.</text>
</comment>
<evidence type="ECO:0008006" key="3">
    <source>
        <dbReference type="Google" id="ProtNLM"/>
    </source>
</evidence>
<keyword evidence="2" id="KW-1185">Reference proteome</keyword>
<dbReference type="RefSeq" id="WP_053400320.1">
    <property type="nucleotide sequence ID" value="NZ_LILC01000006.1"/>
</dbReference>
<dbReference type="STRING" id="284581.AMD01_05030"/>
<dbReference type="OrthoDB" id="964236at2"/>
<proteinExistence type="predicted"/>
<protein>
    <recommendedName>
        <fullName evidence="3">DUF4258 domain-containing protein</fullName>
    </recommendedName>
</protein>
<dbReference type="EMBL" id="LILC01000006">
    <property type="protein sequence ID" value="KOO48171.1"/>
    <property type="molecule type" value="Genomic_DNA"/>
</dbReference>